<dbReference type="PROSITE" id="PS51257">
    <property type="entry name" value="PROKAR_LIPOPROTEIN"/>
    <property type="match status" value="1"/>
</dbReference>
<protein>
    <recommendedName>
        <fullName evidence="4">Transporter substrate-binding domain-containing protein</fullName>
    </recommendedName>
</protein>
<dbReference type="AlphaFoldDB" id="A0A6N9HFD7"/>
<proteinExistence type="predicted"/>
<dbReference type="EMBL" id="WWCJ01000003">
    <property type="protein sequence ID" value="MYN01535.1"/>
    <property type="molecule type" value="Genomic_DNA"/>
</dbReference>
<dbReference type="Proteomes" id="UP000448575">
    <property type="component" value="Unassembled WGS sequence"/>
</dbReference>
<evidence type="ECO:0000313" key="2">
    <source>
        <dbReference type="EMBL" id="MYN01535.1"/>
    </source>
</evidence>
<dbReference type="SUPFAM" id="SSF53850">
    <property type="entry name" value="Periplasmic binding protein-like II"/>
    <property type="match status" value="1"/>
</dbReference>
<feature type="signal peptide" evidence="1">
    <location>
        <begin position="1"/>
        <end position="20"/>
    </location>
</feature>
<feature type="chain" id="PRO_5026769293" description="Transporter substrate-binding domain-containing protein" evidence="1">
    <location>
        <begin position="21"/>
        <end position="254"/>
    </location>
</feature>
<reference evidence="2 3" key="1">
    <citation type="submission" date="2019-12" db="EMBL/GenBank/DDBJ databases">
        <title>Novel species isolated from a subtropical stream in China.</title>
        <authorList>
            <person name="Lu H."/>
        </authorList>
    </citation>
    <scope>NUCLEOTIDE SEQUENCE [LARGE SCALE GENOMIC DNA]</scope>
    <source>
        <strain evidence="2 3">DS3</strain>
    </source>
</reference>
<organism evidence="2 3">
    <name type="scientific">Pseudoduganella guangdongensis</name>
    <dbReference type="NCBI Taxonomy" id="2692179"/>
    <lineage>
        <taxon>Bacteria</taxon>
        <taxon>Pseudomonadati</taxon>
        <taxon>Pseudomonadota</taxon>
        <taxon>Betaproteobacteria</taxon>
        <taxon>Burkholderiales</taxon>
        <taxon>Oxalobacteraceae</taxon>
        <taxon>Telluria group</taxon>
        <taxon>Pseudoduganella</taxon>
    </lineage>
</organism>
<evidence type="ECO:0000256" key="1">
    <source>
        <dbReference type="SAM" id="SignalP"/>
    </source>
</evidence>
<evidence type="ECO:0000313" key="3">
    <source>
        <dbReference type="Proteomes" id="UP000448575"/>
    </source>
</evidence>
<keyword evidence="1" id="KW-0732">Signal</keyword>
<evidence type="ECO:0008006" key="4">
    <source>
        <dbReference type="Google" id="ProtNLM"/>
    </source>
</evidence>
<comment type="caution">
    <text evidence="2">The sequence shown here is derived from an EMBL/GenBank/DDBJ whole genome shotgun (WGS) entry which is preliminary data.</text>
</comment>
<sequence length="254" mass="28495">MKTLRLFPLLILTAASCLRAADATPVLRLCSLDIDFAPVARVDFSGHYQYLLQLAARKANVRIERKVAPRRRCLDEMRSGLSDAMIGAFTQERLATAAFPMVGGAPDVTRSFGTVRYYPYRRAGDVVSWDGQRFHGLESSVGVESAFVFVTDRLRVLGVPYDDGAKTLEQNMDKLRADRVDVVIGMGLEADRLVASRHAGRIERAGGAFDLSPMYLILSRQFHARHPELAQRLWQAVQEARNSPAYKRYQQDHP</sequence>
<accession>A0A6N9HFD7</accession>
<name>A0A6N9HFD7_9BURK</name>
<keyword evidence="3" id="KW-1185">Reference proteome</keyword>
<gene>
    <name evidence="2" type="ORF">GTP41_05425</name>
</gene>
<dbReference type="RefSeq" id="WP_161024547.1">
    <property type="nucleotide sequence ID" value="NZ_WWCJ01000003.1"/>
</dbReference>